<evidence type="ECO:0000313" key="8">
    <source>
        <dbReference type="EMBL" id="SBW10909.1"/>
    </source>
</evidence>
<dbReference type="PANTHER" id="PTHR10457:SF7">
    <property type="entry name" value="GALACTOKINASE-RELATED"/>
    <property type="match status" value="1"/>
</dbReference>
<dbReference type="PRINTS" id="PR00473">
    <property type="entry name" value="GALCTOKINASE"/>
</dbReference>
<dbReference type="GO" id="GO:0004335">
    <property type="term" value="F:galactokinase activity"/>
    <property type="evidence" value="ECO:0007669"/>
    <property type="project" value="InterPro"/>
</dbReference>
<name>A0A212KGZ4_9FIRM</name>
<feature type="domain" description="Galactokinase N-terminal" evidence="7">
    <location>
        <begin position="55"/>
        <end position="104"/>
    </location>
</feature>
<protein>
    <submittedName>
        <fullName evidence="8">GHMP kinase, N-terminal domain protein</fullName>
    </submittedName>
</protein>
<organism evidence="8">
    <name type="scientific">uncultured Eubacteriales bacterium</name>
    <dbReference type="NCBI Taxonomy" id="172733"/>
    <lineage>
        <taxon>Bacteria</taxon>
        <taxon>Bacillati</taxon>
        <taxon>Bacillota</taxon>
        <taxon>Clostridia</taxon>
        <taxon>Eubacteriales</taxon>
        <taxon>environmental samples</taxon>
    </lineage>
</organism>
<dbReference type="Pfam" id="PF00288">
    <property type="entry name" value="GHMP_kinases_N"/>
    <property type="match status" value="1"/>
</dbReference>
<dbReference type="InterPro" id="IPR019539">
    <property type="entry name" value="GalKase_N"/>
</dbReference>
<reference evidence="8" key="1">
    <citation type="submission" date="2016-04" db="EMBL/GenBank/DDBJ databases">
        <authorList>
            <person name="Evans L.H."/>
            <person name="Alamgir A."/>
            <person name="Owens N."/>
            <person name="Weber N.D."/>
            <person name="Virtaneva K."/>
            <person name="Barbian K."/>
            <person name="Babar A."/>
            <person name="Rosenke K."/>
        </authorList>
    </citation>
    <scope>NUCLEOTIDE SEQUENCE</scope>
    <source>
        <strain evidence="8">86</strain>
    </source>
</reference>
<evidence type="ECO:0000256" key="1">
    <source>
        <dbReference type="ARBA" id="ARBA00006566"/>
    </source>
</evidence>
<comment type="similarity">
    <text evidence="1">Belongs to the GHMP kinase family. GalK subfamily.</text>
</comment>
<dbReference type="Pfam" id="PF10509">
    <property type="entry name" value="GalKase_gal_bdg"/>
    <property type="match status" value="1"/>
</dbReference>
<keyword evidence="2" id="KW-0808">Transferase</keyword>
<dbReference type="PROSITE" id="PS00627">
    <property type="entry name" value="GHMP_KINASES_ATP"/>
    <property type="match status" value="1"/>
</dbReference>
<dbReference type="EMBL" id="FLUN01000001">
    <property type="protein sequence ID" value="SBW10909.1"/>
    <property type="molecule type" value="Genomic_DNA"/>
</dbReference>
<sequence length="440" mass="45999">MERRKGRKAMTTCKAILEGLAAGTYDDRLSRAYCVTGGEVAAHRHRVADAVKRYQALFAAEGGCAVSVYSGPGRTELGGNHTDHQHGRVLAASVNMDMLAVAAPNGSGTIRIQSEGYPALEVELSLLTPQLGEEGTSAALIRGVAAQMAAEGHSLGGFNAYITSCVPAGSGLSSSAAYEVLIGVILNHLFCGNVYDPVRIAQMGQAAENKFFGKPCGLMDQTACAVGGSVSIDFLDPAAPLVCRVDFDFPATGYALCIIDSGADHADLTDEYAAITREMGGVAAALGKAVLRDVDEGAFHARIPELRRALGDRAILRAIHFFSEDRRAAQEAQALERGDFEGFLALARASGLSSALHLQNTWAAPNPSQQAIPLVLAEAEAVLAGRGAARVHGGGFAGTVQAFVPGDLLPAFRARMEALLGPDMCHVLSIRPEGGCILID</sequence>
<keyword evidence="5" id="KW-0067">ATP-binding</keyword>
<dbReference type="GO" id="GO:0005524">
    <property type="term" value="F:ATP binding"/>
    <property type="evidence" value="ECO:0007669"/>
    <property type="project" value="UniProtKB-KW"/>
</dbReference>
<dbReference type="PIRSF" id="PIRSF000530">
    <property type="entry name" value="Galactokinase"/>
    <property type="match status" value="1"/>
</dbReference>
<dbReference type="InterPro" id="IPR000705">
    <property type="entry name" value="Galactokinase"/>
</dbReference>
<proteinExistence type="inferred from homology"/>
<dbReference type="GO" id="GO:0005829">
    <property type="term" value="C:cytosol"/>
    <property type="evidence" value="ECO:0007669"/>
    <property type="project" value="TreeGrafter"/>
</dbReference>
<evidence type="ECO:0000256" key="4">
    <source>
        <dbReference type="ARBA" id="ARBA00022777"/>
    </source>
</evidence>
<dbReference type="PRINTS" id="PR00959">
    <property type="entry name" value="MEVGALKINASE"/>
</dbReference>
<dbReference type="InterPro" id="IPR006204">
    <property type="entry name" value="GHMP_kinase_N_dom"/>
</dbReference>
<evidence type="ECO:0000259" key="7">
    <source>
        <dbReference type="Pfam" id="PF10509"/>
    </source>
</evidence>
<dbReference type="Gene3D" id="3.30.70.890">
    <property type="entry name" value="GHMP kinase, C-terminal domain"/>
    <property type="match status" value="1"/>
</dbReference>
<evidence type="ECO:0000256" key="3">
    <source>
        <dbReference type="ARBA" id="ARBA00022741"/>
    </source>
</evidence>
<dbReference type="GO" id="GO:0006012">
    <property type="term" value="P:galactose metabolic process"/>
    <property type="evidence" value="ECO:0007669"/>
    <property type="project" value="InterPro"/>
</dbReference>
<keyword evidence="4 8" id="KW-0418">Kinase</keyword>
<accession>A0A212KGZ4</accession>
<evidence type="ECO:0000256" key="2">
    <source>
        <dbReference type="ARBA" id="ARBA00022679"/>
    </source>
</evidence>
<evidence type="ECO:0000256" key="5">
    <source>
        <dbReference type="ARBA" id="ARBA00022840"/>
    </source>
</evidence>
<dbReference type="SUPFAM" id="SSF54211">
    <property type="entry name" value="Ribosomal protein S5 domain 2-like"/>
    <property type="match status" value="1"/>
</dbReference>
<dbReference type="InterPro" id="IPR006206">
    <property type="entry name" value="Mevalonate/galactokinase"/>
</dbReference>
<dbReference type="InterPro" id="IPR006203">
    <property type="entry name" value="GHMP_knse_ATP-bd_CS"/>
</dbReference>
<dbReference type="Gene3D" id="3.30.230.10">
    <property type="match status" value="1"/>
</dbReference>
<evidence type="ECO:0000259" key="6">
    <source>
        <dbReference type="Pfam" id="PF00288"/>
    </source>
</evidence>
<dbReference type="AlphaFoldDB" id="A0A212KGZ4"/>
<dbReference type="SUPFAM" id="SSF55060">
    <property type="entry name" value="GHMP Kinase, C-terminal domain"/>
    <property type="match status" value="1"/>
</dbReference>
<feature type="domain" description="GHMP kinase N-terminal" evidence="6">
    <location>
        <begin position="140"/>
        <end position="228"/>
    </location>
</feature>
<dbReference type="InterPro" id="IPR020568">
    <property type="entry name" value="Ribosomal_Su5_D2-typ_SF"/>
</dbReference>
<gene>
    <name evidence="8" type="ORF">KL86CLO1_13099</name>
</gene>
<dbReference type="InterPro" id="IPR014721">
    <property type="entry name" value="Ribsml_uS5_D2-typ_fold_subgr"/>
</dbReference>
<dbReference type="PANTHER" id="PTHR10457">
    <property type="entry name" value="MEVALONATE KINASE/GALACTOKINASE"/>
    <property type="match status" value="1"/>
</dbReference>
<keyword evidence="3" id="KW-0547">Nucleotide-binding</keyword>
<dbReference type="InterPro" id="IPR036554">
    <property type="entry name" value="GHMP_kinase_C_sf"/>
</dbReference>